<name>A0A937FDN2_9CLOT</name>
<dbReference type="SUPFAM" id="SSF56112">
    <property type="entry name" value="Protein kinase-like (PK-like)"/>
    <property type="match status" value="1"/>
</dbReference>
<organism evidence="2 3">
    <name type="scientific">Clostridium paridis</name>
    <dbReference type="NCBI Taxonomy" id="2803863"/>
    <lineage>
        <taxon>Bacteria</taxon>
        <taxon>Bacillati</taxon>
        <taxon>Bacillota</taxon>
        <taxon>Clostridia</taxon>
        <taxon>Eubacteriales</taxon>
        <taxon>Clostridiaceae</taxon>
        <taxon>Clostridium</taxon>
    </lineage>
</organism>
<sequence length="269" mass="31570">MRNNEEILHGGNVNEVVRKGNAVHRSTNWSPFVHELLIYLEKQEFEGAPRFLGIDDKGREVLSFISGEVPGDYYPDFKPYIWSDNSLIKSAELLRKYHDAVKHFKISSTETTFEVKQPAIDEWKDEVICHNDAAPYNIVYKDEEPIALIDFDLAAPGPRIWDIVYMLYTSIPLASFSIDYNKGKSVPYIRESHRVERKRRIHLFFNSYGMRIPNNLKEWTICRIKAMCYTLTSGAKQGNIAYEKMIEEGHLKHYEKEIIFLEEHFEEWE</sequence>
<evidence type="ECO:0000313" key="2">
    <source>
        <dbReference type="EMBL" id="MBL4930910.1"/>
    </source>
</evidence>
<dbReference type="InterPro" id="IPR002575">
    <property type="entry name" value="Aminoglycoside_PTrfase"/>
</dbReference>
<dbReference type="Proteomes" id="UP000623681">
    <property type="component" value="Unassembled WGS sequence"/>
</dbReference>
<accession>A0A937FDN2</accession>
<keyword evidence="3" id="KW-1185">Reference proteome</keyword>
<reference evidence="2" key="1">
    <citation type="submission" date="2021-01" db="EMBL/GenBank/DDBJ databases">
        <title>Genome public.</title>
        <authorList>
            <person name="Liu C."/>
            <person name="Sun Q."/>
        </authorList>
    </citation>
    <scope>NUCLEOTIDE SEQUENCE</scope>
    <source>
        <strain evidence="2">YIM B02565</strain>
    </source>
</reference>
<dbReference type="InterPro" id="IPR011009">
    <property type="entry name" value="Kinase-like_dom_sf"/>
</dbReference>
<dbReference type="Pfam" id="PF01636">
    <property type="entry name" value="APH"/>
    <property type="match status" value="1"/>
</dbReference>
<dbReference type="EMBL" id="JAESWA010000017">
    <property type="protein sequence ID" value="MBL4930910.1"/>
    <property type="molecule type" value="Genomic_DNA"/>
</dbReference>
<evidence type="ECO:0000259" key="1">
    <source>
        <dbReference type="Pfam" id="PF01636"/>
    </source>
</evidence>
<proteinExistence type="predicted"/>
<evidence type="ECO:0000313" key="3">
    <source>
        <dbReference type="Proteomes" id="UP000623681"/>
    </source>
</evidence>
<dbReference type="Gene3D" id="3.90.1200.10">
    <property type="match status" value="1"/>
</dbReference>
<gene>
    <name evidence="2" type="ORF">JK634_03770</name>
</gene>
<comment type="caution">
    <text evidence="2">The sequence shown here is derived from an EMBL/GenBank/DDBJ whole genome shotgun (WGS) entry which is preliminary data.</text>
</comment>
<dbReference type="RefSeq" id="WP_202766291.1">
    <property type="nucleotide sequence ID" value="NZ_JAESWA010000017.1"/>
</dbReference>
<feature type="domain" description="Aminoglycoside phosphotransferase" evidence="1">
    <location>
        <begin position="90"/>
        <end position="182"/>
    </location>
</feature>
<protein>
    <submittedName>
        <fullName evidence="2">Phosphotransferase</fullName>
    </submittedName>
</protein>
<dbReference type="AlphaFoldDB" id="A0A937FDN2"/>